<sequence length="425" mass="47761">MKIHFLKRFYSGNAPNQAEEGTRIKVVTQAEVLGKRDRDLEDTGTQGRRQIPHYQEGDYTFVSDQTGQVIGIAHKDPNLSGTSIMVKNPVGRGVVAQANPTTKAGKSMFEDLAMLAYFSSNNGQVLASFAPADDISDPFERLSTPMITADTTPAVLPLQALQGLKRRRIENNNQNQNQRQDNVQSQAVPIMAILPTKPWFTCSIVRDAQQKKETGELPGLEKSDEETKAQWDLLLQTLVVDRQHKAPLRVEDWTLDFVEIVLQYSTRYCNNNMPKQVNFTWPYTKAEARQYEKSLREFDTNGPGGMPKAWLDGKTLKEIFQDIEITDAESSETSRPSFLGGAEKILEKDSNQPEQSFLGGAETGLSKATEKSNDEDEYLDGTWDDVPRITATAFRQKLYDLANEKKLPQHAILELKKHWALRGPA</sequence>
<dbReference type="InParanoid" id="A0A2P5HGX2"/>
<keyword evidence="3" id="KW-1185">Reference proteome</keyword>
<reference evidence="2" key="1">
    <citation type="submission" date="2017-09" db="EMBL/GenBank/DDBJ databases">
        <title>Polyketide synthases of a Diaporthe helianthi virulent isolate.</title>
        <authorList>
            <person name="Baroncelli R."/>
        </authorList>
    </citation>
    <scope>NUCLEOTIDE SEQUENCE [LARGE SCALE GENOMIC DNA]</scope>
    <source>
        <strain evidence="2">7/96</strain>
    </source>
</reference>
<dbReference type="Proteomes" id="UP000094444">
    <property type="component" value="Unassembled WGS sequence"/>
</dbReference>
<organism evidence="2 3">
    <name type="scientific">Diaporthe helianthi</name>
    <dbReference type="NCBI Taxonomy" id="158607"/>
    <lineage>
        <taxon>Eukaryota</taxon>
        <taxon>Fungi</taxon>
        <taxon>Dikarya</taxon>
        <taxon>Ascomycota</taxon>
        <taxon>Pezizomycotina</taxon>
        <taxon>Sordariomycetes</taxon>
        <taxon>Sordariomycetidae</taxon>
        <taxon>Diaporthales</taxon>
        <taxon>Diaporthaceae</taxon>
        <taxon>Diaporthe</taxon>
    </lineage>
</organism>
<protein>
    <submittedName>
        <fullName evidence="2">Uncharacterized protein</fullName>
    </submittedName>
</protein>
<dbReference type="OrthoDB" id="10581688at2759"/>
<evidence type="ECO:0000256" key="1">
    <source>
        <dbReference type="SAM" id="MobiDB-lite"/>
    </source>
</evidence>
<gene>
    <name evidence="2" type="ORF">DHEL01_v212101</name>
</gene>
<feature type="region of interest" description="Disordered" evidence="1">
    <location>
        <begin position="349"/>
        <end position="382"/>
    </location>
</feature>
<comment type="caution">
    <text evidence="2">The sequence shown here is derived from an EMBL/GenBank/DDBJ whole genome shotgun (WGS) entry which is preliminary data.</text>
</comment>
<proteinExistence type="predicted"/>
<feature type="compositionally biased region" description="Acidic residues" evidence="1">
    <location>
        <begin position="373"/>
        <end position="382"/>
    </location>
</feature>
<evidence type="ECO:0000313" key="3">
    <source>
        <dbReference type="Proteomes" id="UP000094444"/>
    </source>
</evidence>
<accession>A0A2P5HGX2</accession>
<evidence type="ECO:0000313" key="2">
    <source>
        <dbReference type="EMBL" id="POS69503.1"/>
    </source>
</evidence>
<dbReference type="AlphaFoldDB" id="A0A2P5HGX2"/>
<dbReference type="EMBL" id="MAVT02002220">
    <property type="protein sequence ID" value="POS69503.1"/>
    <property type="molecule type" value="Genomic_DNA"/>
</dbReference>
<name>A0A2P5HGX2_DIAHE</name>